<reference evidence="3" key="1">
    <citation type="submission" date="2022-11" db="UniProtKB">
        <authorList>
            <consortium name="WormBaseParasite"/>
        </authorList>
    </citation>
    <scope>IDENTIFICATION</scope>
</reference>
<name>A0A914XSX9_9BILA</name>
<dbReference type="Proteomes" id="UP000887577">
    <property type="component" value="Unplaced"/>
</dbReference>
<keyword evidence="2" id="KW-1185">Reference proteome</keyword>
<dbReference type="AlphaFoldDB" id="A0A914XSX9"/>
<protein>
    <submittedName>
        <fullName evidence="3">Uncharacterized protein</fullName>
    </submittedName>
</protein>
<accession>A0A914XSX9</accession>
<dbReference type="WBParaSite" id="PSU_v2.g10376.t1">
    <property type="protein sequence ID" value="PSU_v2.g10376.t1"/>
    <property type="gene ID" value="PSU_v2.g10376"/>
</dbReference>
<sequence length="246" mass="27844">MVEAMHLLGRTNVNTTIIQRLEKANKEIGEKSQYSTRQGDIQFTIAKGNNLRKPAKDDDTLCPLLNKPDSNDAGQNQGGGEDIENELLKEEDWDEEPNSENWMWNTREIRYTCVDMIRHLDKNVLLEATGEPAGDVDQQIDWDPFAPIHVLENRAIFDCHTLRKNTFLTVALSSSNKAEQKAAKATPKTNSVPKKVKVNEQARILTKIQHDKSIRKTYPIISNSLESAVTQETGGESIRKSKTFRK</sequence>
<evidence type="ECO:0000313" key="2">
    <source>
        <dbReference type="Proteomes" id="UP000887577"/>
    </source>
</evidence>
<evidence type="ECO:0000313" key="3">
    <source>
        <dbReference type="WBParaSite" id="PSU_v2.g10376.t1"/>
    </source>
</evidence>
<feature type="region of interest" description="Disordered" evidence="1">
    <location>
        <begin position="50"/>
        <end position="81"/>
    </location>
</feature>
<proteinExistence type="predicted"/>
<evidence type="ECO:0000256" key="1">
    <source>
        <dbReference type="SAM" id="MobiDB-lite"/>
    </source>
</evidence>
<organism evidence="2 3">
    <name type="scientific">Panagrolaimus superbus</name>
    <dbReference type="NCBI Taxonomy" id="310955"/>
    <lineage>
        <taxon>Eukaryota</taxon>
        <taxon>Metazoa</taxon>
        <taxon>Ecdysozoa</taxon>
        <taxon>Nematoda</taxon>
        <taxon>Chromadorea</taxon>
        <taxon>Rhabditida</taxon>
        <taxon>Tylenchina</taxon>
        <taxon>Panagrolaimomorpha</taxon>
        <taxon>Panagrolaimoidea</taxon>
        <taxon>Panagrolaimidae</taxon>
        <taxon>Panagrolaimus</taxon>
    </lineage>
</organism>